<name>A0A0G1UAJ4_9BACT</name>
<keyword evidence="1" id="KW-0812">Transmembrane</keyword>
<keyword evidence="1" id="KW-0472">Membrane</keyword>
<dbReference type="SMART" id="SM00014">
    <property type="entry name" value="acidPPc"/>
    <property type="match status" value="1"/>
</dbReference>
<reference evidence="3 4" key="1">
    <citation type="journal article" date="2015" name="Nature">
        <title>rRNA introns, odd ribosomes, and small enigmatic genomes across a large radiation of phyla.</title>
        <authorList>
            <person name="Brown C.T."/>
            <person name="Hug L.A."/>
            <person name="Thomas B.C."/>
            <person name="Sharon I."/>
            <person name="Castelle C.J."/>
            <person name="Singh A."/>
            <person name="Wilkins M.J."/>
            <person name="Williams K.H."/>
            <person name="Banfield J.F."/>
        </authorList>
    </citation>
    <scope>NUCLEOTIDE SEQUENCE [LARGE SCALE GENOMIC DNA]</scope>
</reference>
<feature type="transmembrane region" description="Helical" evidence="1">
    <location>
        <begin position="149"/>
        <end position="167"/>
    </location>
</feature>
<feature type="transmembrane region" description="Helical" evidence="1">
    <location>
        <begin position="125"/>
        <end position="143"/>
    </location>
</feature>
<dbReference type="PANTHER" id="PTHR14969:SF13">
    <property type="entry name" value="AT30094P"/>
    <property type="match status" value="1"/>
</dbReference>
<dbReference type="InterPro" id="IPR036938">
    <property type="entry name" value="PAP2/HPO_sf"/>
</dbReference>
<dbReference type="Gene3D" id="1.20.144.10">
    <property type="entry name" value="Phosphatidic acid phosphatase type 2/haloperoxidase"/>
    <property type="match status" value="1"/>
</dbReference>
<dbReference type="PANTHER" id="PTHR14969">
    <property type="entry name" value="SPHINGOSINE-1-PHOSPHATE PHOSPHOHYDROLASE"/>
    <property type="match status" value="1"/>
</dbReference>
<dbReference type="Proteomes" id="UP000034956">
    <property type="component" value="Unassembled WGS sequence"/>
</dbReference>
<feature type="transmembrane region" description="Helical" evidence="1">
    <location>
        <begin position="57"/>
        <end position="79"/>
    </location>
</feature>
<accession>A0A0G1UAJ4</accession>
<organism evidence="3 4">
    <name type="scientific">Candidatus Jorgensenbacteria bacterium GW2011_GWA1_48_11</name>
    <dbReference type="NCBI Taxonomy" id="1618660"/>
    <lineage>
        <taxon>Bacteria</taxon>
        <taxon>Candidatus Joergenseniibacteriota</taxon>
    </lineage>
</organism>
<evidence type="ECO:0000259" key="2">
    <source>
        <dbReference type="SMART" id="SM00014"/>
    </source>
</evidence>
<dbReference type="InterPro" id="IPR000326">
    <property type="entry name" value="PAP2/HPO"/>
</dbReference>
<feature type="transmembrane region" description="Helical" evidence="1">
    <location>
        <begin position="24"/>
        <end position="45"/>
    </location>
</feature>
<dbReference type="EMBL" id="LCPF01000003">
    <property type="protein sequence ID" value="KKU91201.1"/>
    <property type="molecule type" value="Genomic_DNA"/>
</dbReference>
<feature type="transmembrane region" description="Helical" evidence="1">
    <location>
        <begin position="99"/>
        <end position="118"/>
    </location>
</feature>
<proteinExistence type="predicted"/>
<sequence length="183" mass="20672">MSLDLSLFQFVHFFAGQSRIPDGAGVFFAQYLPYLLVLAALYFIFRKNAWKDKLMMFAVAALTLILSRGILTETVRFIWPRPRPFDVLGFQSLIAESGASFPSGHAAFFFGLSAAIFYFNKKWGIWFLVLSLLNGLARIFVGVHWPSDILGGIIVGLASFWVVKLLLKKYLPSDQIQEQKLPD</sequence>
<comment type="caution">
    <text evidence="3">The sequence shown here is derived from an EMBL/GenBank/DDBJ whole genome shotgun (WGS) entry which is preliminary data.</text>
</comment>
<dbReference type="Pfam" id="PF01569">
    <property type="entry name" value="PAP2"/>
    <property type="match status" value="1"/>
</dbReference>
<dbReference type="AlphaFoldDB" id="A0A0G1UAJ4"/>
<gene>
    <name evidence="3" type="ORF">UY23_C0003G0039</name>
</gene>
<evidence type="ECO:0000313" key="4">
    <source>
        <dbReference type="Proteomes" id="UP000034956"/>
    </source>
</evidence>
<keyword evidence="1" id="KW-1133">Transmembrane helix</keyword>
<evidence type="ECO:0000256" key="1">
    <source>
        <dbReference type="SAM" id="Phobius"/>
    </source>
</evidence>
<dbReference type="SUPFAM" id="SSF48317">
    <property type="entry name" value="Acid phosphatase/Vanadium-dependent haloperoxidase"/>
    <property type="match status" value="1"/>
</dbReference>
<protein>
    <submittedName>
        <fullName evidence="3">PAP2 (Type 2 phosphatidic acid phosphatase) family protein</fullName>
    </submittedName>
</protein>
<feature type="domain" description="Phosphatidic acid phosphatase type 2/haloperoxidase" evidence="2">
    <location>
        <begin position="57"/>
        <end position="164"/>
    </location>
</feature>
<evidence type="ECO:0000313" key="3">
    <source>
        <dbReference type="EMBL" id="KKU91201.1"/>
    </source>
</evidence>